<dbReference type="InterPro" id="IPR005914">
    <property type="entry name" value="Acac_CoA_synth"/>
</dbReference>
<keyword evidence="3" id="KW-0547">Nucleotide-binding</keyword>
<feature type="region of interest" description="Disordered" evidence="5">
    <location>
        <begin position="1"/>
        <end position="22"/>
    </location>
</feature>
<protein>
    <recommendedName>
        <fullName evidence="10">AMP-dependent synthetase/ligase domain-containing protein</fullName>
    </recommendedName>
</protein>
<dbReference type="InterPro" id="IPR000873">
    <property type="entry name" value="AMP-dep_synth/lig_dom"/>
</dbReference>
<evidence type="ECO:0000256" key="2">
    <source>
        <dbReference type="ARBA" id="ARBA00022598"/>
    </source>
</evidence>
<dbReference type="GO" id="GO:0006629">
    <property type="term" value="P:lipid metabolic process"/>
    <property type="evidence" value="ECO:0007669"/>
    <property type="project" value="InterPro"/>
</dbReference>
<keyword evidence="9" id="KW-1185">Reference proteome</keyword>
<evidence type="ECO:0000313" key="9">
    <source>
        <dbReference type="Proteomes" id="UP000663193"/>
    </source>
</evidence>
<dbReference type="EMBL" id="CP069037">
    <property type="protein sequence ID" value="QRD03279.1"/>
    <property type="molecule type" value="Genomic_DNA"/>
</dbReference>
<dbReference type="InterPro" id="IPR045851">
    <property type="entry name" value="AMP-bd_C_sf"/>
</dbReference>
<comment type="similarity">
    <text evidence="1">Belongs to the ATP-dependent AMP-binding enzyme family.</text>
</comment>
<dbReference type="Pfam" id="PF00501">
    <property type="entry name" value="AMP-binding"/>
    <property type="match status" value="1"/>
</dbReference>
<dbReference type="OrthoDB" id="10253869at2759"/>
<proteinExistence type="inferred from homology"/>
<dbReference type="NCBIfam" id="NF002937">
    <property type="entry name" value="PRK03584.1"/>
    <property type="match status" value="1"/>
</dbReference>
<dbReference type="PANTHER" id="PTHR42921">
    <property type="entry name" value="ACETOACETYL-COA SYNTHETASE"/>
    <property type="match status" value="1"/>
</dbReference>
<sequence>MAHTSNGSAESHGAHTSPKLLWKHSDPESTAMHKYLQEVNRAHNLQLTSYQELHKWSISNIDAFWQSVWKFVGVRAEGDASQAVDPDASMFPRPTFFKNTRLNFAENLLFPTQDVDPQAPAIIAVTETTRETVTWEELRERVRLCQAGMIALGLEEGDRVAGYVANHTNALVAMLAATSLGCVWTAVSPDTGVHAVLERLRQIEPTLLFADNAAFYNGRSHPVLPKVDEIARGLPSLQGVVIFTTVASVDVEVKSIHVPNGRAYDYKTFTSPPTAPELTFKRLPADHPVYILYSSGTTGAPKCIVHGAIGTLLQHKKEHIIHCSITLRSRLFYFTTCTWMMWHWLVSGLASGATLVLYDGSPFRYLDPNNPSTSVPDDLAMHRVINEYGITHFGTSAKYLSVLEQKSVDPAASGLDLQTLEAIYSTGSPLAPSTFSYVYSAFPSTINLGSITGGTDIISLFGAPNPLLPVCEGEIQGPGLGMAIAAYDYTGVDVSATGEPGDLVCTKPFICQPVAFWGTEGETKYQHSYFDKFQNEKKQPIWHHGDFVRFSKETGGLWMLGRSDGILKPAGVRFGSAEIYNVVLEHFAKEVADALCIGRRRESDTDETVVLFLKMNNGQELTTELVSKIKSTIKQGLSARHVPAVIDECPEIPVTTNGKKVEGAVKQILCGLNVKTSASVANAECLDWYREWSSTH</sequence>
<reference evidence="9" key="1">
    <citation type="journal article" date="2021" name="BMC Genomics">
        <title>Chromosome-level genome assembly and manually-curated proteome of model necrotroph Parastagonospora nodorum Sn15 reveals a genome-wide trove of candidate effector homologs, and redundancy of virulence-related functions within an accessory chromosome.</title>
        <authorList>
            <person name="Bertazzoni S."/>
            <person name="Jones D.A.B."/>
            <person name="Phan H.T."/>
            <person name="Tan K.-C."/>
            <person name="Hane J.K."/>
        </authorList>
    </citation>
    <scope>NUCLEOTIDE SEQUENCE [LARGE SCALE GENOMIC DNA]</scope>
    <source>
        <strain evidence="9">SN15 / ATCC MYA-4574 / FGSC 10173)</strain>
    </source>
</reference>
<evidence type="ECO:0000256" key="3">
    <source>
        <dbReference type="ARBA" id="ARBA00022741"/>
    </source>
</evidence>
<dbReference type="Gene3D" id="3.30.300.30">
    <property type="match status" value="1"/>
</dbReference>
<dbReference type="Gene3D" id="3.40.50.12780">
    <property type="entry name" value="N-terminal domain of ligase-like"/>
    <property type="match status" value="1"/>
</dbReference>
<evidence type="ECO:0000313" key="8">
    <source>
        <dbReference type="EMBL" id="QRD03279.1"/>
    </source>
</evidence>
<organism evidence="8 9">
    <name type="scientific">Phaeosphaeria nodorum (strain SN15 / ATCC MYA-4574 / FGSC 10173)</name>
    <name type="common">Glume blotch fungus</name>
    <name type="synonym">Parastagonospora nodorum</name>
    <dbReference type="NCBI Taxonomy" id="321614"/>
    <lineage>
        <taxon>Eukaryota</taxon>
        <taxon>Fungi</taxon>
        <taxon>Dikarya</taxon>
        <taxon>Ascomycota</taxon>
        <taxon>Pezizomycotina</taxon>
        <taxon>Dothideomycetes</taxon>
        <taxon>Pleosporomycetidae</taxon>
        <taxon>Pleosporales</taxon>
        <taxon>Pleosporineae</taxon>
        <taxon>Phaeosphaeriaceae</taxon>
        <taxon>Parastagonospora</taxon>
    </lineage>
</organism>
<dbReference type="Pfam" id="PF16177">
    <property type="entry name" value="ACAS_N"/>
    <property type="match status" value="1"/>
</dbReference>
<dbReference type="InterPro" id="IPR020845">
    <property type="entry name" value="AMP-binding_CS"/>
</dbReference>
<evidence type="ECO:0000259" key="6">
    <source>
        <dbReference type="Pfam" id="PF00501"/>
    </source>
</evidence>
<dbReference type="PROSITE" id="PS00455">
    <property type="entry name" value="AMP_BINDING"/>
    <property type="match status" value="1"/>
</dbReference>
<evidence type="ECO:0000256" key="5">
    <source>
        <dbReference type="SAM" id="MobiDB-lite"/>
    </source>
</evidence>
<evidence type="ECO:0000259" key="7">
    <source>
        <dbReference type="Pfam" id="PF16177"/>
    </source>
</evidence>
<keyword evidence="2" id="KW-0436">Ligase</keyword>
<feature type="domain" description="AMP-dependent synthetase/ligase" evidence="6">
    <location>
        <begin position="116"/>
        <end position="509"/>
    </location>
</feature>
<dbReference type="NCBIfam" id="TIGR01217">
    <property type="entry name" value="ac_ac_CoA_syn"/>
    <property type="match status" value="1"/>
</dbReference>
<dbReference type="PANTHER" id="PTHR42921:SF1">
    <property type="entry name" value="ACETOACETYL-COA SYNTHETASE"/>
    <property type="match status" value="1"/>
</dbReference>
<dbReference type="InterPro" id="IPR032387">
    <property type="entry name" value="ACAS_N"/>
</dbReference>
<dbReference type="VEuPathDB" id="FungiDB:JI435_100570"/>
<evidence type="ECO:0008006" key="10">
    <source>
        <dbReference type="Google" id="ProtNLM"/>
    </source>
</evidence>
<name>A0A7U2FFF4_PHANO</name>
<dbReference type="InterPro" id="IPR042099">
    <property type="entry name" value="ANL_N_sf"/>
</dbReference>
<evidence type="ECO:0000256" key="1">
    <source>
        <dbReference type="ARBA" id="ARBA00006432"/>
    </source>
</evidence>
<gene>
    <name evidence="8" type="ORF">JI435_100570</name>
</gene>
<feature type="domain" description="Acetyl-coenzyme A synthetase N-terminal" evidence="7">
    <location>
        <begin position="50"/>
        <end position="107"/>
    </location>
</feature>
<dbReference type="AlphaFoldDB" id="A0A7U2FFF4"/>
<evidence type="ECO:0000256" key="4">
    <source>
        <dbReference type="ARBA" id="ARBA00022840"/>
    </source>
</evidence>
<dbReference type="Proteomes" id="UP000663193">
    <property type="component" value="Chromosome 15"/>
</dbReference>
<dbReference type="GO" id="GO:0005524">
    <property type="term" value="F:ATP binding"/>
    <property type="evidence" value="ECO:0007669"/>
    <property type="project" value="UniProtKB-KW"/>
</dbReference>
<keyword evidence="4" id="KW-0067">ATP-binding</keyword>
<dbReference type="GO" id="GO:0030729">
    <property type="term" value="F:acetoacetate-CoA ligase activity"/>
    <property type="evidence" value="ECO:0007669"/>
    <property type="project" value="InterPro"/>
</dbReference>
<accession>A0A7U2FFF4</accession>
<dbReference type="SUPFAM" id="SSF56801">
    <property type="entry name" value="Acetyl-CoA synthetase-like"/>
    <property type="match status" value="1"/>
</dbReference>